<feature type="region of interest" description="Disordered" evidence="1">
    <location>
        <begin position="1"/>
        <end position="22"/>
    </location>
</feature>
<dbReference type="OrthoDB" id="5896947at2"/>
<keyword evidence="4" id="KW-1185">Reference proteome</keyword>
<feature type="transmembrane region" description="Helical" evidence="2">
    <location>
        <begin position="76"/>
        <end position="92"/>
    </location>
</feature>
<proteinExistence type="predicted"/>
<keyword evidence="2" id="KW-1133">Transmembrane helix</keyword>
<keyword evidence="2" id="KW-0472">Membrane</keyword>
<accession>A0A0C3IAH0</accession>
<evidence type="ECO:0000313" key="4">
    <source>
        <dbReference type="Proteomes" id="UP000031977"/>
    </source>
</evidence>
<sequence>MAIQQKHTDLPPRYESKDFTDEQRHRFTEVANAAQKRRDRYRRAIANSLRRKKASSRTLNVDNTPSKDKPRRTRRVIALIMVLVLGLLAMYLF</sequence>
<dbReference type="Proteomes" id="UP000031977">
    <property type="component" value="Unassembled WGS sequence"/>
</dbReference>
<dbReference type="RefSeq" id="WP_041155192.1">
    <property type="nucleotide sequence ID" value="NZ_CBCRVP010000012.1"/>
</dbReference>
<evidence type="ECO:0000256" key="1">
    <source>
        <dbReference type="SAM" id="MobiDB-lite"/>
    </source>
</evidence>
<reference evidence="3 4" key="1">
    <citation type="submission" date="2015-01" db="EMBL/GenBank/DDBJ databases">
        <title>Draft genome of Vibrio mytili type strain CAIM 528.</title>
        <authorList>
            <person name="Gonzalez-Castillo A."/>
            <person name="Gomez-Gil B."/>
            <person name="Enciso-Ibarra J."/>
        </authorList>
    </citation>
    <scope>NUCLEOTIDE SEQUENCE [LARGE SCALE GENOMIC DNA]</scope>
    <source>
        <strain evidence="3 4">CAIM 528</strain>
    </source>
</reference>
<protein>
    <submittedName>
        <fullName evidence="3">Uncharacterized protein</fullName>
    </submittedName>
</protein>
<feature type="region of interest" description="Disordered" evidence="1">
    <location>
        <begin position="49"/>
        <end position="71"/>
    </location>
</feature>
<organism evidence="3 4">
    <name type="scientific">Vibrio mytili</name>
    <dbReference type="NCBI Taxonomy" id="50718"/>
    <lineage>
        <taxon>Bacteria</taxon>
        <taxon>Pseudomonadati</taxon>
        <taxon>Pseudomonadota</taxon>
        <taxon>Gammaproteobacteria</taxon>
        <taxon>Vibrionales</taxon>
        <taxon>Vibrionaceae</taxon>
        <taxon>Vibrio</taxon>
    </lineage>
</organism>
<name>A0A0C3IAH0_9VIBR</name>
<gene>
    <name evidence="3" type="ORF">SU60_08810</name>
</gene>
<evidence type="ECO:0000256" key="2">
    <source>
        <dbReference type="SAM" id="Phobius"/>
    </source>
</evidence>
<dbReference type="AlphaFoldDB" id="A0A0C3IAH0"/>
<comment type="caution">
    <text evidence="3">The sequence shown here is derived from an EMBL/GenBank/DDBJ whole genome shotgun (WGS) entry which is preliminary data.</text>
</comment>
<keyword evidence="2" id="KW-0812">Transmembrane</keyword>
<evidence type="ECO:0000313" key="3">
    <source>
        <dbReference type="EMBL" id="KIN11277.1"/>
    </source>
</evidence>
<dbReference type="STRING" id="50718.SU60_08810"/>
<dbReference type="EMBL" id="JXOK01000026">
    <property type="protein sequence ID" value="KIN11277.1"/>
    <property type="molecule type" value="Genomic_DNA"/>
</dbReference>